<keyword evidence="1" id="KW-0812">Transmembrane</keyword>
<dbReference type="InterPro" id="IPR007445">
    <property type="entry name" value="PilO"/>
</dbReference>
<dbReference type="EMBL" id="JBAKBA010000001">
    <property type="protein sequence ID" value="MEL0657611.1"/>
    <property type="molecule type" value="Genomic_DNA"/>
</dbReference>
<dbReference type="InterPro" id="IPR014717">
    <property type="entry name" value="Transl_elong_EF1B/ribsomal_bS6"/>
</dbReference>
<evidence type="ECO:0000313" key="2">
    <source>
        <dbReference type="EMBL" id="MEL0657611.1"/>
    </source>
</evidence>
<dbReference type="RefSeq" id="WP_341626388.1">
    <property type="nucleotide sequence ID" value="NZ_JBAKBA010000001.1"/>
</dbReference>
<name>A0ABU9H729_9GAMM</name>
<keyword evidence="3" id="KW-1185">Reference proteome</keyword>
<dbReference type="PIRSF" id="PIRSF016482">
    <property type="entry name" value="PilO"/>
    <property type="match status" value="1"/>
</dbReference>
<dbReference type="Gene3D" id="1.10.287.540">
    <property type="entry name" value="Helix hairpin bin"/>
    <property type="match status" value="1"/>
</dbReference>
<gene>
    <name evidence="2" type="ORF">V6255_00540</name>
</gene>
<dbReference type="PANTHER" id="PTHR39555:SF1">
    <property type="entry name" value="TYPE IV PILUS INNER MEMBRANE COMPONENT PILO"/>
    <property type="match status" value="1"/>
</dbReference>
<dbReference type="PANTHER" id="PTHR39555">
    <property type="entry name" value="FIMBRIAL ASSEMBLY PROTEIN PILO-LIKE PROTEIN-RELATED"/>
    <property type="match status" value="1"/>
</dbReference>
<evidence type="ECO:0000256" key="1">
    <source>
        <dbReference type="SAM" id="Phobius"/>
    </source>
</evidence>
<sequence>MHINDMDLENIGSWPKLHKSIVVIITCCFLIGGFYYYVIEDQLKQLEKVEGKELTLKNEFKVKAALSSNLEAYREQMTEISVILNGLVNKLPSKKELASLLDDVGFIGANNGLQFKSLNWGVKKQLELAEEVPISIKVIGTYEQLGKFSADIAALPRIVILDNLRLKHNDKETLMLDIVAKTYRYKGKK</sequence>
<reference evidence="2 3" key="1">
    <citation type="submission" date="2024-02" db="EMBL/GenBank/DDBJ databases">
        <title>Bacteria isolated from the canopy kelp, Nereocystis luetkeana.</title>
        <authorList>
            <person name="Pfister C.A."/>
            <person name="Younker I.T."/>
            <person name="Light S.H."/>
        </authorList>
    </citation>
    <scope>NUCLEOTIDE SEQUENCE [LARGE SCALE GENOMIC DNA]</scope>
    <source>
        <strain evidence="2 3">TI.2.07</strain>
    </source>
</reference>
<evidence type="ECO:0000313" key="3">
    <source>
        <dbReference type="Proteomes" id="UP001366060"/>
    </source>
</evidence>
<organism evidence="2 3">
    <name type="scientific">Psychromonas arctica</name>
    <dbReference type="NCBI Taxonomy" id="168275"/>
    <lineage>
        <taxon>Bacteria</taxon>
        <taxon>Pseudomonadati</taxon>
        <taxon>Pseudomonadota</taxon>
        <taxon>Gammaproteobacteria</taxon>
        <taxon>Alteromonadales</taxon>
        <taxon>Psychromonadaceae</taxon>
        <taxon>Psychromonas</taxon>
    </lineage>
</organism>
<comment type="caution">
    <text evidence="2">The sequence shown here is derived from an EMBL/GenBank/DDBJ whole genome shotgun (WGS) entry which is preliminary data.</text>
</comment>
<feature type="transmembrane region" description="Helical" evidence="1">
    <location>
        <begin position="20"/>
        <end position="38"/>
    </location>
</feature>
<dbReference type="Proteomes" id="UP001366060">
    <property type="component" value="Unassembled WGS sequence"/>
</dbReference>
<keyword evidence="1" id="KW-0472">Membrane</keyword>
<accession>A0ABU9H729</accession>
<keyword evidence="1" id="KW-1133">Transmembrane helix</keyword>
<protein>
    <submittedName>
        <fullName evidence="2">Type 4a pilus biogenesis protein PilO</fullName>
    </submittedName>
</protein>
<dbReference type="Gene3D" id="3.30.70.60">
    <property type="match status" value="1"/>
</dbReference>
<proteinExistence type="predicted"/>
<dbReference type="Pfam" id="PF04350">
    <property type="entry name" value="PilO"/>
    <property type="match status" value="1"/>
</dbReference>